<evidence type="ECO:0000313" key="2">
    <source>
        <dbReference type="Proteomes" id="UP000231025"/>
    </source>
</evidence>
<dbReference type="Proteomes" id="UP000231025">
    <property type="component" value="Unassembled WGS sequence"/>
</dbReference>
<proteinExistence type="predicted"/>
<comment type="caution">
    <text evidence="1">The sequence shown here is derived from an EMBL/GenBank/DDBJ whole genome shotgun (WGS) entry which is preliminary data.</text>
</comment>
<gene>
    <name evidence="1" type="ORF">COX47_02615</name>
</gene>
<dbReference type="EMBL" id="PCRE01000037">
    <property type="protein sequence ID" value="PIP14908.1"/>
    <property type="molecule type" value="Genomic_DNA"/>
</dbReference>
<dbReference type="InterPro" id="IPR011204">
    <property type="entry name" value="Virulence_RhuM-like"/>
</dbReference>
<dbReference type="PANTHER" id="PTHR35810">
    <property type="entry name" value="CYTOPLASMIC PROTEIN-RELATED"/>
    <property type="match status" value="1"/>
</dbReference>
<name>A0A2G9Y6P1_9BACT</name>
<dbReference type="AlphaFoldDB" id="A0A2G9Y6P1"/>
<feature type="non-terminal residue" evidence="1">
    <location>
        <position position="145"/>
    </location>
</feature>
<sequence length="145" mass="16956">LEKETVWLSLDQMTVLFDRDKSVISRHIHNVFQEKELDKNSVVAKSATTAADGKIYQVVYYNLDLIISIGYRVKSQNGVKFRIWASRVLKQYLIQGYVINEKRLLETQNKFRELQDVIMFLQKQSQKELLIGQRAEILSLLADYS</sequence>
<reference evidence="1 2" key="1">
    <citation type="submission" date="2017-09" db="EMBL/GenBank/DDBJ databases">
        <title>Depth-based differentiation of microbial function through sediment-hosted aquifers and enrichment of novel symbionts in the deep terrestrial subsurface.</title>
        <authorList>
            <person name="Probst A.J."/>
            <person name="Ladd B."/>
            <person name="Jarett J.K."/>
            <person name="Geller-Mcgrath D.E."/>
            <person name="Sieber C.M."/>
            <person name="Emerson J.B."/>
            <person name="Anantharaman K."/>
            <person name="Thomas B.C."/>
            <person name="Malmstrom R."/>
            <person name="Stieglmeier M."/>
            <person name="Klingl A."/>
            <person name="Woyke T."/>
            <person name="Ryan C.M."/>
            <person name="Banfield J.F."/>
        </authorList>
    </citation>
    <scope>NUCLEOTIDE SEQUENCE [LARGE SCALE GENOMIC DNA]</scope>
    <source>
        <strain evidence="1">CG23_combo_of_CG06-09_8_20_14_all_35_49</strain>
    </source>
</reference>
<organism evidence="1 2">
    <name type="scientific">Candidatus Roizmanbacteria bacterium CG23_combo_of_CG06-09_8_20_14_all_35_49</name>
    <dbReference type="NCBI Taxonomy" id="1974863"/>
    <lineage>
        <taxon>Bacteria</taxon>
        <taxon>Candidatus Roizmaniibacteriota</taxon>
    </lineage>
</organism>
<accession>A0A2G9Y6P1</accession>
<evidence type="ECO:0000313" key="1">
    <source>
        <dbReference type="EMBL" id="PIP14908.1"/>
    </source>
</evidence>
<protein>
    <submittedName>
        <fullName evidence="1">Cytochrome C biogenesis protein CycH</fullName>
    </submittedName>
</protein>
<dbReference type="PANTHER" id="PTHR35810:SF1">
    <property type="entry name" value="CYTOPLASMIC PROTEIN"/>
    <property type="match status" value="1"/>
</dbReference>
<dbReference type="Pfam" id="PF13310">
    <property type="entry name" value="Virulence_RhuM"/>
    <property type="match status" value="1"/>
</dbReference>
<feature type="non-terminal residue" evidence="1">
    <location>
        <position position="1"/>
    </location>
</feature>